<evidence type="ECO:0000256" key="5">
    <source>
        <dbReference type="ARBA" id="ARBA00022990"/>
    </source>
</evidence>
<dbReference type="GO" id="GO:0000786">
    <property type="term" value="C:nucleosome"/>
    <property type="evidence" value="ECO:0007669"/>
    <property type="project" value="UniProtKB-KW"/>
</dbReference>
<dbReference type="SUPFAM" id="SSF47113">
    <property type="entry name" value="Histone-fold"/>
    <property type="match status" value="1"/>
</dbReference>
<dbReference type="InterPro" id="IPR009072">
    <property type="entry name" value="Histone-fold"/>
</dbReference>
<proteinExistence type="inferred from homology"/>
<keyword evidence="8" id="KW-0544">Nucleosome core</keyword>
<evidence type="ECO:0000259" key="9">
    <source>
        <dbReference type="Pfam" id="PF00125"/>
    </source>
</evidence>
<keyword evidence="7" id="KW-0539">Nucleus</keyword>
<accession>A0ABC8M262</accession>
<dbReference type="Gene3D" id="1.10.20.10">
    <property type="entry name" value="Histone, subunit A"/>
    <property type="match status" value="1"/>
</dbReference>
<dbReference type="GO" id="GO:0005634">
    <property type="term" value="C:nucleus"/>
    <property type="evidence" value="ECO:0007669"/>
    <property type="project" value="UniProtKB-SubCell"/>
</dbReference>
<dbReference type="PROSITE" id="PS00959">
    <property type="entry name" value="HISTONE_H3_2"/>
    <property type="match status" value="1"/>
</dbReference>
<feature type="domain" description="Core Histone H2A/H2B/H3" evidence="9">
    <location>
        <begin position="42"/>
        <end position="113"/>
    </location>
</feature>
<keyword evidence="4" id="KW-0158">Chromosome</keyword>
<dbReference type="GO" id="GO:0003677">
    <property type="term" value="F:DNA binding"/>
    <property type="evidence" value="ECO:0007669"/>
    <property type="project" value="UniProtKB-KW"/>
</dbReference>
<evidence type="ECO:0000256" key="1">
    <source>
        <dbReference type="ARBA" id="ARBA00004123"/>
    </source>
</evidence>
<gene>
    <name evidence="10" type="ORF">ERUC_LOCUS42765</name>
</gene>
<protein>
    <recommendedName>
        <fullName evidence="9">Core Histone H2A/H2B/H3 domain-containing protein</fullName>
    </recommendedName>
</protein>
<evidence type="ECO:0000256" key="6">
    <source>
        <dbReference type="ARBA" id="ARBA00023125"/>
    </source>
</evidence>
<dbReference type="InterPro" id="IPR000164">
    <property type="entry name" value="Histone_H3/CENP-A"/>
</dbReference>
<evidence type="ECO:0000313" key="10">
    <source>
        <dbReference type="EMBL" id="CAH8390282.1"/>
    </source>
</evidence>
<comment type="subcellular location">
    <subcellularLocation>
        <location evidence="2">Chromosome</location>
    </subcellularLocation>
    <subcellularLocation>
        <location evidence="1">Nucleus</location>
    </subcellularLocation>
</comment>
<evidence type="ECO:0000256" key="7">
    <source>
        <dbReference type="ARBA" id="ARBA00023242"/>
    </source>
</evidence>
<dbReference type="SMART" id="SM00428">
    <property type="entry name" value="H3"/>
    <property type="match status" value="1"/>
</dbReference>
<evidence type="ECO:0000256" key="8">
    <source>
        <dbReference type="ARBA" id="ARBA00023269"/>
    </source>
</evidence>
<keyword evidence="6" id="KW-0238">DNA-binding</keyword>
<sequence>MARSKQKAQMSIGGNAQWINPHMMRAPNFTKRFVKPSRHRPGIVALREIRKYQKSTVTLIQKLPFQRLVKEIAQSLKAEFRFQSSAVDALQEAAEAYMVGFFEDTNLGDIHAK</sequence>
<keyword evidence="5" id="KW-0007">Acetylation</keyword>
<reference evidence="10 11" key="1">
    <citation type="submission" date="2022-03" db="EMBL/GenBank/DDBJ databases">
        <authorList>
            <person name="Macdonald S."/>
            <person name="Ahmed S."/>
            <person name="Newling K."/>
        </authorList>
    </citation>
    <scope>NUCLEOTIDE SEQUENCE [LARGE SCALE GENOMIC DNA]</scope>
</reference>
<dbReference type="Proteomes" id="UP001642260">
    <property type="component" value="Unassembled WGS sequence"/>
</dbReference>
<evidence type="ECO:0000256" key="4">
    <source>
        <dbReference type="ARBA" id="ARBA00022454"/>
    </source>
</evidence>
<keyword evidence="11" id="KW-1185">Reference proteome</keyword>
<organism evidence="10 11">
    <name type="scientific">Eruca vesicaria subsp. sativa</name>
    <name type="common">Garden rocket</name>
    <name type="synonym">Eruca sativa</name>
    <dbReference type="NCBI Taxonomy" id="29727"/>
    <lineage>
        <taxon>Eukaryota</taxon>
        <taxon>Viridiplantae</taxon>
        <taxon>Streptophyta</taxon>
        <taxon>Embryophyta</taxon>
        <taxon>Tracheophyta</taxon>
        <taxon>Spermatophyta</taxon>
        <taxon>Magnoliopsida</taxon>
        <taxon>eudicotyledons</taxon>
        <taxon>Gunneridae</taxon>
        <taxon>Pentapetalae</taxon>
        <taxon>rosids</taxon>
        <taxon>malvids</taxon>
        <taxon>Brassicales</taxon>
        <taxon>Brassicaceae</taxon>
        <taxon>Brassiceae</taxon>
        <taxon>Eruca</taxon>
    </lineage>
</organism>
<dbReference type="Pfam" id="PF00125">
    <property type="entry name" value="Histone"/>
    <property type="match status" value="1"/>
</dbReference>
<dbReference type="EMBL" id="CAKOAT010886264">
    <property type="protein sequence ID" value="CAH8390282.1"/>
    <property type="molecule type" value="Genomic_DNA"/>
</dbReference>
<dbReference type="PRINTS" id="PR00622">
    <property type="entry name" value="HISTONEH3"/>
</dbReference>
<comment type="similarity">
    <text evidence="3">Belongs to the histone H3 family.</text>
</comment>
<evidence type="ECO:0000313" key="11">
    <source>
        <dbReference type="Proteomes" id="UP001642260"/>
    </source>
</evidence>
<evidence type="ECO:0000256" key="3">
    <source>
        <dbReference type="ARBA" id="ARBA00010343"/>
    </source>
</evidence>
<dbReference type="CDD" id="cd22911">
    <property type="entry name" value="HFD_H3"/>
    <property type="match status" value="1"/>
</dbReference>
<dbReference type="AlphaFoldDB" id="A0ABC8M262"/>
<name>A0ABC8M262_ERUVS</name>
<dbReference type="InterPro" id="IPR007125">
    <property type="entry name" value="H2A/H2B/H3"/>
</dbReference>
<dbReference type="PANTHER" id="PTHR11426">
    <property type="entry name" value="HISTONE H3"/>
    <property type="match status" value="1"/>
</dbReference>
<comment type="caution">
    <text evidence="10">The sequence shown here is derived from an EMBL/GenBank/DDBJ whole genome shotgun (WGS) entry which is preliminary data.</text>
</comment>
<evidence type="ECO:0000256" key="2">
    <source>
        <dbReference type="ARBA" id="ARBA00004286"/>
    </source>
</evidence>
<dbReference type="FunFam" id="1.10.20.10:FF:000085">
    <property type="entry name" value="Histone H3.2"/>
    <property type="match status" value="1"/>
</dbReference>